<dbReference type="GO" id="GO:0019898">
    <property type="term" value="C:extrinsic component of membrane"/>
    <property type="evidence" value="ECO:0007669"/>
    <property type="project" value="InterPro"/>
</dbReference>
<gene>
    <name evidence="5" type="ORF">SAMN04488056_10678</name>
</gene>
<dbReference type="GO" id="GO:1990961">
    <property type="term" value="P:xenobiotic detoxification by transmembrane export across the plasma membrane"/>
    <property type="evidence" value="ECO:0007669"/>
    <property type="project" value="InterPro"/>
</dbReference>
<evidence type="ECO:0000259" key="3">
    <source>
        <dbReference type="Pfam" id="PF25876"/>
    </source>
</evidence>
<evidence type="ECO:0000256" key="2">
    <source>
        <dbReference type="SAM" id="Coils"/>
    </source>
</evidence>
<dbReference type="GO" id="GO:0015562">
    <property type="term" value="F:efflux transmembrane transporter activity"/>
    <property type="evidence" value="ECO:0007669"/>
    <property type="project" value="TreeGrafter"/>
</dbReference>
<dbReference type="Gene3D" id="6.10.140.1990">
    <property type="match status" value="1"/>
</dbReference>
<protein>
    <submittedName>
        <fullName evidence="5">HlyD family secretion protein</fullName>
    </submittedName>
</protein>
<dbReference type="GO" id="GO:0030313">
    <property type="term" value="C:cell envelope"/>
    <property type="evidence" value="ECO:0007669"/>
    <property type="project" value="UniProtKB-SubCell"/>
</dbReference>
<dbReference type="SUPFAM" id="SSF56954">
    <property type="entry name" value="Outer membrane efflux proteins (OEP)"/>
    <property type="match status" value="1"/>
</dbReference>
<feature type="domain" description="YknX-like C-terminal permuted SH3-like" evidence="4">
    <location>
        <begin position="337"/>
        <end position="401"/>
    </location>
</feature>
<dbReference type="STRING" id="655353.SAMN04488056_10678"/>
<dbReference type="Proteomes" id="UP000199236">
    <property type="component" value="Unassembled WGS sequence"/>
</dbReference>
<dbReference type="Pfam" id="PF25876">
    <property type="entry name" value="HH_MFP_RND"/>
    <property type="match status" value="1"/>
</dbReference>
<dbReference type="InterPro" id="IPR030190">
    <property type="entry name" value="MacA_alpha-hairpin_sf"/>
</dbReference>
<keyword evidence="1 2" id="KW-0175">Coiled coil</keyword>
<dbReference type="EMBL" id="FOVR01000006">
    <property type="protein sequence ID" value="SFO44322.1"/>
    <property type="molecule type" value="Genomic_DNA"/>
</dbReference>
<feature type="coiled-coil region" evidence="2">
    <location>
        <begin position="110"/>
        <end position="189"/>
    </location>
</feature>
<dbReference type="Pfam" id="PF25989">
    <property type="entry name" value="YknX_C"/>
    <property type="match status" value="1"/>
</dbReference>
<keyword evidence="6" id="KW-1185">Reference proteome</keyword>
<dbReference type="PANTHER" id="PTHR30469:SF15">
    <property type="entry name" value="HLYD FAMILY OF SECRETION PROTEINS"/>
    <property type="match status" value="1"/>
</dbReference>
<dbReference type="OrthoDB" id="9791520at2"/>
<evidence type="ECO:0000259" key="4">
    <source>
        <dbReference type="Pfam" id="PF25989"/>
    </source>
</evidence>
<accession>A0A1I5H7T8</accession>
<dbReference type="InterPro" id="IPR058637">
    <property type="entry name" value="YknX-like_C"/>
</dbReference>
<evidence type="ECO:0000313" key="5">
    <source>
        <dbReference type="EMBL" id="SFO44322.1"/>
    </source>
</evidence>
<proteinExistence type="predicted"/>
<name>A0A1I5H7T8_9HYPH</name>
<dbReference type="RefSeq" id="WP_090072860.1">
    <property type="nucleotide sequence ID" value="NZ_FOVR01000006.1"/>
</dbReference>
<reference evidence="5 6" key="1">
    <citation type="submission" date="2016-10" db="EMBL/GenBank/DDBJ databases">
        <authorList>
            <person name="de Groot N.N."/>
        </authorList>
    </citation>
    <scope>NUCLEOTIDE SEQUENCE [LARGE SCALE GENOMIC DNA]</scope>
    <source>
        <strain evidence="5 6">CGMCC 1.9157</strain>
    </source>
</reference>
<evidence type="ECO:0000313" key="6">
    <source>
        <dbReference type="Proteomes" id="UP000199236"/>
    </source>
</evidence>
<dbReference type="Gene3D" id="2.40.420.20">
    <property type="match status" value="1"/>
</dbReference>
<dbReference type="AlphaFoldDB" id="A0A1I5H7T8"/>
<dbReference type="PANTHER" id="PTHR30469">
    <property type="entry name" value="MULTIDRUG RESISTANCE PROTEIN MDTA"/>
    <property type="match status" value="1"/>
</dbReference>
<sequence>MARKRSRSYFAITATVLVVAALAYAFWPQPTSVDMGEAKMGAMQVTVNEEGFTRVHDAYVVSSPVAGRLLRVEVEPGDPVVKGETVIAQMRPSSPAMLDIRTREQARASVTAAEATLRVARADLNKAKSDLDLASQELDRTRRLAETDTASKAALDRAEAEYRAASATKDNAEAVIAVREAELDNARARLIGFEEDAAGATSDSSAPVPLTAPTTGTVLRVIQKSETTLSAGTDIMEIGNIDHDLEVVVELLSTDAVQVSPGDRVMIADWGGNSELEGTVERVEPWGYTKYSSLGVEEQRVKAIIRFTSPKNEREKLGHGYRVELKIVIWSDDNTLLIPSNALFRDGETWAVFRVVDKTAYQTRVKVGKDNGISAQILDGLSAGDQIVLYPSAGLADGVKVVRRMVQ</sequence>
<dbReference type="GO" id="GO:1990195">
    <property type="term" value="C:macrolide transmembrane transporter complex"/>
    <property type="evidence" value="ECO:0007669"/>
    <property type="project" value="InterPro"/>
</dbReference>
<organism evidence="5 6">
    <name type="scientific">Cohaesibacter marisflavi</name>
    <dbReference type="NCBI Taxonomy" id="655353"/>
    <lineage>
        <taxon>Bacteria</taxon>
        <taxon>Pseudomonadati</taxon>
        <taxon>Pseudomonadota</taxon>
        <taxon>Alphaproteobacteria</taxon>
        <taxon>Hyphomicrobiales</taxon>
        <taxon>Cohaesibacteraceae</taxon>
    </lineage>
</organism>
<dbReference type="InterPro" id="IPR058624">
    <property type="entry name" value="MdtA-like_HH"/>
</dbReference>
<feature type="domain" description="Multidrug resistance protein MdtA-like alpha-helical hairpin" evidence="3">
    <location>
        <begin position="117"/>
        <end position="178"/>
    </location>
</feature>
<evidence type="ECO:0000256" key="1">
    <source>
        <dbReference type="ARBA" id="ARBA00023054"/>
    </source>
</evidence>
<dbReference type="GO" id="GO:1990281">
    <property type="term" value="C:efflux pump complex"/>
    <property type="evidence" value="ECO:0007669"/>
    <property type="project" value="TreeGrafter"/>
</dbReference>